<gene>
    <name evidence="1" type="ORF">HUG12_14275</name>
</gene>
<evidence type="ECO:0000313" key="1">
    <source>
        <dbReference type="EMBL" id="QLG62830.1"/>
    </source>
</evidence>
<keyword evidence="2" id="KW-1185">Reference proteome</keyword>
<protein>
    <submittedName>
        <fullName evidence="1">Uncharacterized protein</fullName>
    </submittedName>
</protein>
<sequence length="79" mass="8842">MNDDQADQVVQCLVGIGAELTAIRQELQRLNDEVPEPGPDVETFECRFCDHVPHGEGMAERHAVDGHNAPHSAWEETYE</sequence>
<accession>A0A7D5LBT0</accession>
<dbReference type="AlphaFoldDB" id="A0A7D5LBT0"/>
<name>A0A7D5LBT0_9EURY</name>
<evidence type="ECO:0000313" key="2">
    <source>
        <dbReference type="Proteomes" id="UP000509626"/>
    </source>
</evidence>
<dbReference type="RefSeq" id="WP_179269415.1">
    <property type="nucleotide sequence ID" value="NZ_CP058579.1"/>
</dbReference>
<organism evidence="1 2">
    <name type="scientific">Halorarum salinum</name>
    <dbReference type="NCBI Taxonomy" id="2743089"/>
    <lineage>
        <taxon>Archaea</taxon>
        <taxon>Methanobacteriati</taxon>
        <taxon>Methanobacteriota</taxon>
        <taxon>Stenosarchaea group</taxon>
        <taxon>Halobacteria</taxon>
        <taxon>Halobacteriales</taxon>
        <taxon>Haloferacaceae</taxon>
        <taxon>Halorarum</taxon>
    </lineage>
</organism>
<proteinExistence type="predicted"/>
<dbReference type="KEGG" id="halu:HUG12_14275"/>
<dbReference type="EMBL" id="CP058579">
    <property type="protein sequence ID" value="QLG62830.1"/>
    <property type="molecule type" value="Genomic_DNA"/>
</dbReference>
<dbReference type="Proteomes" id="UP000509626">
    <property type="component" value="Chromosome"/>
</dbReference>
<reference evidence="1 2" key="1">
    <citation type="submission" date="2020-06" db="EMBL/GenBank/DDBJ databases">
        <title>NJ-3-1, isolated from saline soil.</title>
        <authorList>
            <person name="Cui H.L."/>
            <person name="Shi X."/>
        </authorList>
    </citation>
    <scope>NUCLEOTIDE SEQUENCE [LARGE SCALE GENOMIC DNA]</scope>
    <source>
        <strain evidence="1 2">NJ-3-1</strain>
    </source>
</reference>
<dbReference type="GeneID" id="56038648"/>